<accession>A0A510UWA6</accession>
<dbReference type="EMBL" id="BJUA01000012">
    <property type="protein sequence ID" value="GEK18786.1"/>
    <property type="molecule type" value="Genomic_DNA"/>
</dbReference>
<keyword evidence="3" id="KW-1185">Reference proteome</keyword>
<sequence>MVRETPLSRATSALVTRTAPLLATLHGLRTIVALIRQDTPVRAPPREGDLGASSAGLRAAARPRSGGLAAPGHDGVRGRDLGTVHPVVYAGGAFMSREVSRCALRFSIEAGPRARFTFEKHPPRRTRGARE</sequence>
<feature type="compositionally biased region" description="Low complexity" evidence="1">
    <location>
        <begin position="50"/>
        <end position="72"/>
    </location>
</feature>
<protein>
    <submittedName>
        <fullName evidence="2">Uncharacterized protein</fullName>
    </submittedName>
</protein>
<name>A0A510UWA6_9CELL</name>
<organism evidence="2 3">
    <name type="scientific">Cellulomonas persica</name>
    <dbReference type="NCBI Taxonomy" id="76861"/>
    <lineage>
        <taxon>Bacteria</taxon>
        <taxon>Bacillati</taxon>
        <taxon>Actinomycetota</taxon>
        <taxon>Actinomycetes</taxon>
        <taxon>Micrococcales</taxon>
        <taxon>Cellulomonadaceae</taxon>
        <taxon>Cellulomonas</taxon>
    </lineage>
</organism>
<gene>
    <name evidence="2" type="ORF">CPE01_25190</name>
</gene>
<evidence type="ECO:0000313" key="2">
    <source>
        <dbReference type="EMBL" id="GEK18786.1"/>
    </source>
</evidence>
<evidence type="ECO:0000313" key="3">
    <source>
        <dbReference type="Proteomes" id="UP000321386"/>
    </source>
</evidence>
<evidence type="ECO:0000256" key="1">
    <source>
        <dbReference type="SAM" id="MobiDB-lite"/>
    </source>
</evidence>
<reference evidence="2 3" key="1">
    <citation type="submission" date="2019-07" db="EMBL/GenBank/DDBJ databases">
        <title>Whole genome shotgun sequence of Cellulomonas persica NBRC 101101.</title>
        <authorList>
            <person name="Hosoyama A."/>
            <person name="Uohara A."/>
            <person name="Ohji S."/>
            <person name="Ichikawa N."/>
        </authorList>
    </citation>
    <scope>NUCLEOTIDE SEQUENCE [LARGE SCALE GENOMIC DNA]</scope>
    <source>
        <strain evidence="2 3">NBRC 101101</strain>
    </source>
</reference>
<feature type="region of interest" description="Disordered" evidence="1">
    <location>
        <begin position="41"/>
        <end position="80"/>
    </location>
</feature>
<comment type="caution">
    <text evidence="2">The sequence shown here is derived from an EMBL/GenBank/DDBJ whole genome shotgun (WGS) entry which is preliminary data.</text>
</comment>
<proteinExistence type="predicted"/>
<dbReference type="Proteomes" id="UP000321386">
    <property type="component" value="Unassembled WGS sequence"/>
</dbReference>
<dbReference type="AlphaFoldDB" id="A0A510UWA6"/>